<dbReference type="RefSeq" id="WP_105591727.1">
    <property type="nucleotide sequence ID" value="NZ_PDET01000003.1"/>
</dbReference>
<feature type="transmembrane region" description="Helical" evidence="7">
    <location>
        <begin position="122"/>
        <end position="140"/>
    </location>
</feature>
<name>A0A2S9IER5_9GAMM</name>
<feature type="transmembrane region" description="Helical" evidence="7">
    <location>
        <begin position="7"/>
        <end position="29"/>
    </location>
</feature>
<evidence type="ECO:0000256" key="2">
    <source>
        <dbReference type="ARBA" id="ARBA00007362"/>
    </source>
</evidence>
<reference evidence="9 10" key="1">
    <citation type="submission" date="2017-10" db="EMBL/GenBank/DDBJ databases">
        <title>Draft genome of two endophytic bacteria isolated from 'guarana' Paullinia cupana (Mart.) Ducke.</title>
        <authorList>
            <person name="Siqueira K.A."/>
            <person name="Liotti R.G."/>
            <person name="Mendes T.A."/>
            <person name="Soares M.A."/>
        </authorList>
    </citation>
    <scope>NUCLEOTIDE SEQUENCE [LARGE SCALE GENOMIC DNA]</scope>
    <source>
        <strain evidence="9 10">342</strain>
    </source>
</reference>
<dbReference type="AlphaFoldDB" id="A0A2S9IER5"/>
<keyword evidence="10" id="KW-1185">Reference proteome</keyword>
<evidence type="ECO:0000256" key="6">
    <source>
        <dbReference type="ARBA" id="ARBA00023136"/>
    </source>
</evidence>
<keyword evidence="4 7" id="KW-0812">Transmembrane</keyword>
<feature type="transmembrane region" description="Helical" evidence="7">
    <location>
        <begin position="67"/>
        <end position="88"/>
    </location>
</feature>
<feature type="transmembrane region" description="Helical" evidence="7">
    <location>
        <begin position="35"/>
        <end position="55"/>
    </location>
</feature>
<comment type="caution">
    <text evidence="9">The sequence shown here is derived from an EMBL/GenBank/DDBJ whole genome shotgun (WGS) entry which is preliminary data.</text>
</comment>
<dbReference type="GO" id="GO:0016020">
    <property type="term" value="C:membrane"/>
    <property type="evidence" value="ECO:0007669"/>
    <property type="project" value="UniProtKB-SubCell"/>
</dbReference>
<dbReference type="PANTHER" id="PTHR32322:SF2">
    <property type="entry name" value="EAMA DOMAIN-CONTAINING PROTEIN"/>
    <property type="match status" value="1"/>
</dbReference>
<dbReference type="InterPro" id="IPR050638">
    <property type="entry name" value="AA-Vitamin_Transporters"/>
</dbReference>
<feature type="transmembrane region" description="Helical" evidence="7">
    <location>
        <begin position="94"/>
        <end position="113"/>
    </location>
</feature>
<dbReference type="InterPro" id="IPR037185">
    <property type="entry name" value="EmrE-like"/>
</dbReference>
<dbReference type="InterPro" id="IPR000620">
    <property type="entry name" value="EamA_dom"/>
</dbReference>
<feature type="transmembrane region" description="Helical" evidence="7">
    <location>
        <begin position="177"/>
        <end position="199"/>
    </location>
</feature>
<dbReference type="EMBL" id="PDET01000003">
    <property type="protein sequence ID" value="PRD16285.1"/>
    <property type="molecule type" value="Genomic_DNA"/>
</dbReference>
<feature type="domain" description="EamA" evidence="8">
    <location>
        <begin position="148"/>
        <end position="280"/>
    </location>
</feature>
<feature type="transmembrane region" description="Helical" evidence="7">
    <location>
        <begin position="211"/>
        <end position="230"/>
    </location>
</feature>
<dbReference type="PANTHER" id="PTHR32322">
    <property type="entry name" value="INNER MEMBRANE TRANSPORTER"/>
    <property type="match status" value="1"/>
</dbReference>
<evidence type="ECO:0000256" key="4">
    <source>
        <dbReference type="ARBA" id="ARBA00022692"/>
    </source>
</evidence>
<keyword evidence="5 7" id="KW-1133">Transmembrane helix</keyword>
<feature type="domain" description="EamA" evidence="8">
    <location>
        <begin position="9"/>
        <end position="135"/>
    </location>
</feature>
<feature type="transmembrane region" description="Helical" evidence="7">
    <location>
        <begin position="146"/>
        <end position="165"/>
    </location>
</feature>
<dbReference type="Proteomes" id="UP000239181">
    <property type="component" value="Unassembled WGS sequence"/>
</dbReference>
<comment type="subcellular location">
    <subcellularLocation>
        <location evidence="1">Cell membrane</location>
        <topology evidence="1">Multi-pass membrane protein</topology>
    </subcellularLocation>
</comment>
<dbReference type="SUPFAM" id="SSF103481">
    <property type="entry name" value="Multidrug resistance efflux transporter EmrE"/>
    <property type="match status" value="2"/>
</dbReference>
<evidence type="ECO:0000256" key="7">
    <source>
        <dbReference type="SAM" id="Phobius"/>
    </source>
</evidence>
<evidence type="ECO:0000256" key="3">
    <source>
        <dbReference type="ARBA" id="ARBA00022475"/>
    </source>
</evidence>
<organism evidence="9 10">
    <name type="scientific">Pantoea coffeiphila</name>
    <dbReference type="NCBI Taxonomy" id="1465635"/>
    <lineage>
        <taxon>Bacteria</taxon>
        <taxon>Pseudomonadati</taxon>
        <taxon>Pseudomonadota</taxon>
        <taxon>Gammaproteobacteria</taxon>
        <taxon>Enterobacterales</taxon>
        <taxon>Erwiniaceae</taxon>
        <taxon>Pantoea</taxon>
    </lineage>
</organism>
<feature type="transmembrane region" description="Helical" evidence="7">
    <location>
        <begin position="237"/>
        <end position="258"/>
    </location>
</feature>
<sequence>MERTTAGWWSGLTGVMIFSGSLPATRVAVNDFSPLFLTSARATIAALLGGALLLLLRQRRPARSDILPLLIVALGVVVGFPLLTALALRHISAGHSVVFIGLLPLSTALFGVLRGGERPRPAFWLFSLLGAAIVAGFAIANGQGGSLSGDLLMIASVIVCGLGYAEGAGLSRRLGGWQVISWALLLSLPLMAIIALFSLPHSWSAVSQPGWLSLGYVSLFSMLIGFLFWYRGLALGGIAGVSQLQLLQPFFGLLLAAVLLHESIAWSMVACATAVILCVFGAKRYS</sequence>
<evidence type="ECO:0000256" key="5">
    <source>
        <dbReference type="ARBA" id="ARBA00022989"/>
    </source>
</evidence>
<proteinExistence type="inferred from homology"/>
<protein>
    <submittedName>
        <fullName evidence="9">EamA family transporter</fullName>
    </submittedName>
</protein>
<keyword evidence="6 7" id="KW-0472">Membrane</keyword>
<accession>A0A2S9IER5</accession>
<evidence type="ECO:0000313" key="10">
    <source>
        <dbReference type="Proteomes" id="UP000239181"/>
    </source>
</evidence>
<keyword evidence="3" id="KW-1003">Cell membrane</keyword>
<gene>
    <name evidence="9" type="ORF">CQW29_05575</name>
</gene>
<evidence type="ECO:0000259" key="8">
    <source>
        <dbReference type="Pfam" id="PF00892"/>
    </source>
</evidence>
<evidence type="ECO:0000256" key="1">
    <source>
        <dbReference type="ARBA" id="ARBA00004651"/>
    </source>
</evidence>
<feature type="transmembrane region" description="Helical" evidence="7">
    <location>
        <begin position="264"/>
        <end position="282"/>
    </location>
</feature>
<dbReference type="Pfam" id="PF00892">
    <property type="entry name" value="EamA"/>
    <property type="match status" value="2"/>
</dbReference>
<comment type="similarity">
    <text evidence="2">Belongs to the EamA transporter family.</text>
</comment>
<evidence type="ECO:0000313" key="9">
    <source>
        <dbReference type="EMBL" id="PRD16285.1"/>
    </source>
</evidence>
<dbReference type="OrthoDB" id="9784288at2"/>